<keyword evidence="6" id="KW-0832">Ubl conjugation</keyword>
<evidence type="ECO:0000313" key="12">
    <source>
        <dbReference type="EMBL" id="OUS43269.1"/>
    </source>
</evidence>
<keyword evidence="8" id="KW-0804">Transcription</keyword>
<feature type="compositionally biased region" description="Basic residues" evidence="10">
    <location>
        <begin position="306"/>
        <end position="317"/>
    </location>
</feature>
<evidence type="ECO:0000256" key="5">
    <source>
        <dbReference type="ARBA" id="ARBA00022553"/>
    </source>
</evidence>
<name>A0A1Y5I172_OSTTA</name>
<reference evidence="12" key="1">
    <citation type="submission" date="2017-04" db="EMBL/GenBank/DDBJ databases">
        <title>Population genomics of picophytoplankton unveils novel chromosome hypervariability.</title>
        <authorList>
            <consortium name="DOE Joint Genome Institute"/>
            <person name="Blanc-Mathieu R."/>
            <person name="Krasovec M."/>
            <person name="Hebrard M."/>
            <person name="Yau S."/>
            <person name="Desgranges E."/>
            <person name="Martin J."/>
            <person name="Schackwitz W."/>
            <person name="Kuo A."/>
            <person name="Salin G."/>
            <person name="Donnadieu C."/>
            <person name="Desdevises Y."/>
            <person name="Sanchez-Ferandin S."/>
            <person name="Moreau H."/>
            <person name="Rivals E."/>
            <person name="Grigoriev I.V."/>
            <person name="Grimsley N."/>
            <person name="Eyre-Walker A."/>
            <person name="Piganeau G."/>
        </authorList>
    </citation>
    <scope>NUCLEOTIDE SEQUENCE [LARGE SCALE GENOMIC DNA]</scope>
    <source>
        <strain evidence="12">RCC 1115</strain>
    </source>
</reference>
<organism evidence="12">
    <name type="scientific">Ostreococcus tauri</name>
    <name type="common">Marine green alga</name>
    <dbReference type="NCBI Taxonomy" id="70448"/>
    <lineage>
        <taxon>Eukaryota</taxon>
        <taxon>Viridiplantae</taxon>
        <taxon>Chlorophyta</taxon>
        <taxon>Mamiellophyceae</taxon>
        <taxon>Mamiellales</taxon>
        <taxon>Bathycoccaceae</taxon>
        <taxon>Ostreococcus</taxon>
    </lineage>
</organism>
<dbReference type="PANTHER" id="PTHR31169">
    <property type="entry name" value="OS05G0300700 PROTEIN"/>
    <property type="match status" value="1"/>
</dbReference>
<feature type="compositionally biased region" description="Gly residues" evidence="10">
    <location>
        <begin position="13"/>
        <end position="25"/>
    </location>
</feature>
<dbReference type="GO" id="GO:0005634">
    <property type="term" value="C:nucleus"/>
    <property type="evidence" value="ECO:0007669"/>
    <property type="project" value="UniProtKB-SubCell"/>
</dbReference>
<feature type="region of interest" description="Disordered" evidence="10">
    <location>
        <begin position="1"/>
        <end position="29"/>
    </location>
</feature>
<keyword evidence="7" id="KW-0805">Transcription regulation</keyword>
<dbReference type="GO" id="GO:0006355">
    <property type="term" value="P:regulation of DNA-templated transcription"/>
    <property type="evidence" value="ECO:0007669"/>
    <property type="project" value="InterPro"/>
</dbReference>
<dbReference type="InterPro" id="IPR040221">
    <property type="entry name" value="CDCA7/CDA7L"/>
</dbReference>
<feature type="region of interest" description="Disordered" evidence="10">
    <location>
        <begin position="222"/>
        <end position="259"/>
    </location>
</feature>
<evidence type="ECO:0000256" key="8">
    <source>
        <dbReference type="ARBA" id="ARBA00023163"/>
    </source>
</evidence>
<protein>
    <recommendedName>
        <fullName evidence="11">Zinc-finger domain-containing protein</fullName>
    </recommendedName>
</protein>
<evidence type="ECO:0000256" key="1">
    <source>
        <dbReference type="ARBA" id="ARBA00004123"/>
    </source>
</evidence>
<feature type="compositionally biased region" description="Polar residues" evidence="10">
    <location>
        <begin position="384"/>
        <end position="394"/>
    </location>
</feature>
<accession>A0A1Y5I172</accession>
<feature type="compositionally biased region" description="Low complexity" evidence="10">
    <location>
        <begin position="325"/>
        <end position="335"/>
    </location>
</feature>
<dbReference type="Pfam" id="PF10497">
    <property type="entry name" value="zf-4CXXC_R1"/>
    <property type="match status" value="1"/>
</dbReference>
<keyword evidence="9" id="KW-0539">Nucleus</keyword>
<comment type="subcellular location">
    <subcellularLocation>
        <location evidence="2">Cytoplasm</location>
    </subcellularLocation>
    <subcellularLocation>
        <location evidence="1">Nucleus</location>
    </subcellularLocation>
</comment>
<evidence type="ECO:0000256" key="4">
    <source>
        <dbReference type="ARBA" id="ARBA00022499"/>
    </source>
</evidence>
<feature type="domain" description="Zinc-finger" evidence="11">
    <location>
        <begin position="96"/>
        <end position="200"/>
    </location>
</feature>
<evidence type="ECO:0000256" key="2">
    <source>
        <dbReference type="ARBA" id="ARBA00004496"/>
    </source>
</evidence>
<evidence type="ECO:0000256" key="6">
    <source>
        <dbReference type="ARBA" id="ARBA00022843"/>
    </source>
</evidence>
<proteinExistence type="predicted"/>
<dbReference type="Proteomes" id="UP000195557">
    <property type="component" value="Unassembled WGS sequence"/>
</dbReference>
<keyword evidence="5" id="KW-0597">Phosphoprotein</keyword>
<feature type="compositionally biased region" description="Basic and acidic residues" evidence="10">
    <location>
        <begin position="292"/>
        <end position="303"/>
    </location>
</feature>
<dbReference type="GO" id="GO:0005737">
    <property type="term" value="C:cytoplasm"/>
    <property type="evidence" value="ECO:0007669"/>
    <property type="project" value="UniProtKB-SubCell"/>
</dbReference>
<evidence type="ECO:0000256" key="9">
    <source>
        <dbReference type="ARBA" id="ARBA00023242"/>
    </source>
</evidence>
<evidence type="ECO:0000256" key="3">
    <source>
        <dbReference type="ARBA" id="ARBA00022490"/>
    </source>
</evidence>
<dbReference type="PANTHER" id="PTHR31169:SF8">
    <property type="entry name" value="ZINC-FINGER DOMAIN OF MONOAMINE-OXIDASE A REPRESSOR R1 PROTEIN"/>
    <property type="match status" value="1"/>
</dbReference>
<sequence length="1554" mass="168222">MDDGTDDGAVDRAGGGETSGDGGATSGEVLGARAVEGVRVGRIGPELRDLRAAQGESREYYTMSHYDRLYGCAAAWRRTSRGSKTWCKDVHGPGCRECTSCHFCRQKTTDLKTTCQCGFWRKAPEGGRGRGVWCGWCLEMRMGENLDEARADPEWRCPVCRDICNCSGANCLRAKRNLFPTQQLTGEALQYGWQSVAHYLITTAIVTGRDAPPMLDLPAAYSERQRRQRDPSAGSSATRGTIPGMFGARSKQEQQAMALRAKVAESVRAAFGRLDDNEDCDDVDNGDDDGENERPRARGDAVARSRQGRASRGRRRTTTGDGYASSDGSELNSSDSESDVDESAPVIVTRARNTDFILMDVNEAPSQPPPPIGDMSMIDRVTSSDKGTSSSTATHHPKQKRARTDYHDIATREREHEGRFAVAGAENPEPRRVAIDVEEVERSEMQRESAGRPIVRTITTEYGETIHLREGDEIPAVAAPRRRRRRRLPRPDDAEQFGTINPEVVEAAQDRAVHAAAQEEDEETRAAVGEGECASILREVRDGAVDEWTYRDALVSSHQALRLGMDESETGIIVDEGELRAFCALVVRIARVVPRTTAGLKVISDARETLADPETFKSYNSTGRAIVLRALLRCSDHAAYQNVQVRESILQVLILIGELGEEYCLIRQSMLTKPEEAMPLPEHLQASISALSAVEEDGEEMVSVEINDAVALLLLERLEAAHVLLYASMAALRRSVRGPPLAGREELFCPTIAAFLSPEYAFKIKLRKQALRLIAAAVTAATRDWGDPKSPVTVALATNASEYVWPSLSNLLAADFPARSTTSMKLEGGSGIARAAIEGSARLFALLLRSGVWGWGKVEAAVVAPHTPATFWRSAGAPYRALAYRLYSRLLDVTPVYYGGIGAPLLKLWMLATTDPAAGESGSAGISRARARITRAAKRHPILFAAFPSSIILDGCEKSENVSLQARARWVAEVLRQASTTAISPKARVAAVAAANIFWEVLPIREAEVRGRHSEGSFAAASALILTTAASHLSDALLAPPPPKLMPMLRKTVELSSTRGGRESEARAETLSHALLTVASHFDAQNATILTTLIAILHEAMERPGAVDSANAMEALWSSLDTKNDLHERLGIESSKLIDLRDFIVNSCAKRAIERARYSASSKTAMQAAKGWSLALAQLAKRSSDSNWFKHLMPSILDALQPPAVPIGRSAAPPPISTADPSVRASLYHVLEEALTHQPELASMVDGDAKCEATPQDVFFVAILRAAIGEIAHALGGAEEGKGYTPLTENDRNSASRRLRSALGASVPPSQALEEVYRSFKPPSETMTEPREKDADAVTLTSTAIAALRFMSAFTASSPAAKRLVKTHVLSPIKAAMKRKDSHARRTLARHVNDLWAAAGLIQQNSKENMAPIVISAPPTPARKQLQLPRVAWPAGADEPCAFAAIKNTSTGSSVNVVGQVVKREPSKGVTTRENPKTGKKFDMLFVTLTDHVGDELRVQLIGRSARTCATALDVEGMPSDIAIGLIGLKSKGAAAWDPKEIAELIVNPENAAM</sequence>
<gene>
    <name evidence="12" type="ORF">BE221DRAFT_80812</name>
</gene>
<evidence type="ECO:0000259" key="11">
    <source>
        <dbReference type="Pfam" id="PF10497"/>
    </source>
</evidence>
<evidence type="ECO:0000256" key="10">
    <source>
        <dbReference type="SAM" id="MobiDB-lite"/>
    </source>
</evidence>
<evidence type="ECO:0000256" key="7">
    <source>
        <dbReference type="ARBA" id="ARBA00023015"/>
    </source>
</evidence>
<keyword evidence="3" id="KW-0963">Cytoplasm</keyword>
<feature type="region of interest" description="Disordered" evidence="10">
    <location>
        <begin position="361"/>
        <end position="403"/>
    </location>
</feature>
<feature type="compositionally biased region" description="Acidic residues" evidence="10">
    <location>
        <begin position="276"/>
        <end position="291"/>
    </location>
</feature>
<dbReference type="InterPro" id="IPR018866">
    <property type="entry name" value="Znf-4CXXC_R1"/>
</dbReference>
<dbReference type="eggNOG" id="ENOG502SRG6">
    <property type="taxonomic scope" value="Eukaryota"/>
</dbReference>
<keyword evidence="4" id="KW-1017">Isopeptide bond</keyword>
<feature type="region of interest" description="Disordered" evidence="10">
    <location>
        <begin position="275"/>
        <end position="346"/>
    </location>
</feature>
<dbReference type="EMBL" id="KZ155832">
    <property type="protein sequence ID" value="OUS43269.1"/>
    <property type="molecule type" value="Genomic_DNA"/>
</dbReference>